<dbReference type="NCBIfam" id="TIGR03920">
    <property type="entry name" value="T7SS_EccD"/>
    <property type="match status" value="1"/>
</dbReference>
<feature type="transmembrane region" description="Helical" evidence="7">
    <location>
        <begin position="311"/>
        <end position="328"/>
    </location>
</feature>
<sequence>MAQNAAAGGVIRLSIVSEDRRLDVGLPTQVPLVELIPGFARSLGVLDPTLAHTGYALQRADGKTLDSTRGAGVQGVQDGELLTLARGGLVAEPRVYDDIVEAVIDATARQHDGWTERDSSRTALAISIAFLALSGLLLVGSGAEPLLAALIAGSGAVVLLVTAAVLGRLGQAEASHALSLAAASYAGLAGLIAVPAPTPWGWPLAAAGLGLLVGGGVGLAIVRDRPEIQFAPIVLGAAIGLTGSAAAILGGDPIGPWALLVAIAATVSNLLPWLALSSTRLRAISPQSDAEIFDIPEPIDADEVKRRSESGARTLIALRIAFGLAILIGTTVVASGGVAGAALCALAFVGLMFQSRQVFARTGVFTLMALGAVGLAMTGLVATLTQPDLRVALLIVLLAATAVLVGLTLLSPRSRLRLARVADTVEVIAIALLLPLGVATAGLV</sequence>
<feature type="transmembrane region" description="Helical" evidence="7">
    <location>
        <begin position="334"/>
        <end position="353"/>
    </location>
</feature>
<feature type="transmembrane region" description="Helical" evidence="7">
    <location>
        <begin position="122"/>
        <end position="140"/>
    </location>
</feature>
<feature type="transmembrane region" description="Helical" evidence="7">
    <location>
        <begin position="178"/>
        <end position="196"/>
    </location>
</feature>
<dbReference type="Gene3D" id="3.10.20.90">
    <property type="entry name" value="Phosphatidylinositol 3-kinase Catalytic Subunit, Chain A, domain 1"/>
    <property type="match status" value="1"/>
</dbReference>
<evidence type="ECO:0000256" key="4">
    <source>
        <dbReference type="ARBA" id="ARBA00022692"/>
    </source>
</evidence>
<feature type="transmembrane region" description="Helical" evidence="7">
    <location>
        <begin position="229"/>
        <end position="251"/>
    </location>
</feature>
<dbReference type="GO" id="GO:0005886">
    <property type="term" value="C:plasma membrane"/>
    <property type="evidence" value="ECO:0007669"/>
    <property type="project" value="UniProtKB-SubCell"/>
</dbReference>
<reference evidence="9 10" key="1">
    <citation type="submission" date="2019-01" db="EMBL/GenBank/DDBJ databases">
        <title>Genome sequencing of strain FW100M-8.</title>
        <authorList>
            <person name="Heo J."/>
            <person name="Kim S.-J."/>
            <person name="Kim J.-S."/>
            <person name="Hong S.-B."/>
            <person name="Kwon S.-W."/>
        </authorList>
    </citation>
    <scope>NUCLEOTIDE SEQUENCE [LARGE SCALE GENOMIC DNA]</scope>
    <source>
        <strain evidence="9 10">FW100M-8</strain>
    </source>
</reference>
<keyword evidence="3" id="KW-1003">Cell membrane</keyword>
<feature type="transmembrane region" description="Helical" evidence="7">
    <location>
        <begin position="422"/>
        <end position="443"/>
    </location>
</feature>
<evidence type="ECO:0000313" key="9">
    <source>
        <dbReference type="EMBL" id="QAY72141.1"/>
    </source>
</evidence>
<keyword evidence="10" id="KW-1185">Reference proteome</keyword>
<keyword evidence="6 7" id="KW-0472">Membrane</keyword>
<keyword evidence="5 7" id="KW-1133">Transmembrane helix</keyword>
<comment type="similarity">
    <text evidence="2">Belongs to the EccD/Snm4 family.</text>
</comment>
<comment type="subcellular location">
    <subcellularLocation>
        <location evidence="1">Cell membrane</location>
        <topology evidence="1">Multi-pass membrane protein</topology>
    </subcellularLocation>
</comment>
<protein>
    <submittedName>
        <fullName evidence="9">Type VII secretion integral membrane protein EccD</fullName>
    </submittedName>
</protein>
<dbReference type="Proteomes" id="UP000291259">
    <property type="component" value="Chromosome"/>
</dbReference>
<evidence type="ECO:0000256" key="5">
    <source>
        <dbReference type="ARBA" id="ARBA00022989"/>
    </source>
</evidence>
<evidence type="ECO:0000259" key="8">
    <source>
        <dbReference type="Pfam" id="PF19053"/>
    </source>
</evidence>
<evidence type="ECO:0000256" key="2">
    <source>
        <dbReference type="ARBA" id="ARBA00006162"/>
    </source>
</evidence>
<dbReference type="KEGG" id="agf:ET445_01115"/>
<dbReference type="InterPro" id="IPR006707">
    <property type="entry name" value="T7SS_EccD"/>
</dbReference>
<feature type="transmembrane region" description="Helical" evidence="7">
    <location>
        <begin position="391"/>
        <end position="410"/>
    </location>
</feature>
<feature type="transmembrane region" description="Helical" evidence="7">
    <location>
        <begin position="365"/>
        <end position="385"/>
    </location>
</feature>
<dbReference type="OrthoDB" id="4824971at2"/>
<keyword evidence="4 7" id="KW-0812">Transmembrane</keyword>
<evidence type="ECO:0000313" key="10">
    <source>
        <dbReference type="Proteomes" id="UP000291259"/>
    </source>
</evidence>
<evidence type="ECO:0000256" key="7">
    <source>
        <dbReference type="SAM" id="Phobius"/>
    </source>
</evidence>
<evidence type="ECO:0000256" key="3">
    <source>
        <dbReference type="ARBA" id="ARBA00022475"/>
    </source>
</evidence>
<dbReference type="InterPro" id="IPR024962">
    <property type="entry name" value="YukD-like"/>
</dbReference>
<proteinExistence type="inferred from homology"/>
<dbReference type="Pfam" id="PF08817">
    <property type="entry name" value="YukD"/>
    <property type="match status" value="1"/>
</dbReference>
<dbReference type="InterPro" id="IPR044049">
    <property type="entry name" value="EccD_transm"/>
</dbReference>
<feature type="transmembrane region" description="Helical" evidence="7">
    <location>
        <begin position="202"/>
        <end position="222"/>
    </location>
</feature>
<dbReference type="Pfam" id="PF19053">
    <property type="entry name" value="EccD"/>
    <property type="match status" value="1"/>
</dbReference>
<evidence type="ECO:0000256" key="6">
    <source>
        <dbReference type="ARBA" id="ARBA00023136"/>
    </source>
</evidence>
<dbReference type="RefSeq" id="WP_129188059.1">
    <property type="nucleotide sequence ID" value="NZ_CP035491.1"/>
</dbReference>
<accession>A0A4V0YGR6</accession>
<dbReference type="AlphaFoldDB" id="A0A4V0YGR6"/>
<feature type="domain" description="EccD-like transmembrane" evidence="8">
    <location>
        <begin position="121"/>
        <end position="443"/>
    </location>
</feature>
<evidence type="ECO:0000256" key="1">
    <source>
        <dbReference type="ARBA" id="ARBA00004651"/>
    </source>
</evidence>
<gene>
    <name evidence="9" type="primary">eccD</name>
    <name evidence="9" type="ORF">ET445_01115</name>
</gene>
<organism evidence="9 10">
    <name type="scientific">Agromyces protaetiae</name>
    <dbReference type="NCBI Taxonomy" id="2509455"/>
    <lineage>
        <taxon>Bacteria</taxon>
        <taxon>Bacillati</taxon>
        <taxon>Actinomycetota</taxon>
        <taxon>Actinomycetes</taxon>
        <taxon>Micrococcales</taxon>
        <taxon>Microbacteriaceae</taxon>
        <taxon>Agromyces</taxon>
    </lineage>
</organism>
<dbReference type="EMBL" id="CP035491">
    <property type="protein sequence ID" value="QAY72141.1"/>
    <property type="molecule type" value="Genomic_DNA"/>
</dbReference>
<feature type="transmembrane region" description="Helical" evidence="7">
    <location>
        <begin position="146"/>
        <end position="166"/>
    </location>
</feature>
<feature type="transmembrane region" description="Helical" evidence="7">
    <location>
        <begin position="257"/>
        <end position="276"/>
    </location>
</feature>
<name>A0A4V0YGR6_9MICO</name>